<evidence type="ECO:0000256" key="3">
    <source>
        <dbReference type="ARBA" id="ARBA00022989"/>
    </source>
</evidence>
<keyword evidence="4 5" id="KW-0472">Membrane</keyword>
<dbReference type="InterPro" id="IPR000515">
    <property type="entry name" value="MetI-like"/>
</dbReference>
<evidence type="ECO:0000256" key="1">
    <source>
        <dbReference type="ARBA" id="ARBA00004141"/>
    </source>
</evidence>
<accession>A0A1H6L905</accession>
<dbReference type="AlphaFoldDB" id="A0A1H6L905"/>
<dbReference type="CDD" id="cd06261">
    <property type="entry name" value="TM_PBP2"/>
    <property type="match status" value="1"/>
</dbReference>
<keyword evidence="3 5" id="KW-1133">Transmembrane helix</keyword>
<dbReference type="EMBL" id="FNXE01000019">
    <property type="protein sequence ID" value="SEH80747.1"/>
    <property type="molecule type" value="Genomic_DNA"/>
</dbReference>
<dbReference type="GO" id="GO:0055085">
    <property type="term" value="P:transmembrane transport"/>
    <property type="evidence" value="ECO:0007669"/>
    <property type="project" value="InterPro"/>
</dbReference>
<evidence type="ECO:0000256" key="4">
    <source>
        <dbReference type="ARBA" id="ARBA00023136"/>
    </source>
</evidence>
<evidence type="ECO:0000256" key="2">
    <source>
        <dbReference type="ARBA" id="ARBA00022692"/>
    </source>
</evidence>
<protein>
    <submittedName>
        <fullName evidence="6">Uncharacterized protein</fullName>
    </submittedName>
</protein>
<dbReference type="GO" id="GO:0016020">
    <property type="term" value="C:membrane"/>
    <property type="evidence" value="ECO:0007669"/>
    <property type="project" value="UniProtKB-SubCell"/>
</dbReference>
<evidence type="ECO:0000313" key="6">
    <source>
        <dbReference type="EMBL" id="SEH80747.1"/>
    </source>
</evidence>
<dbReference type="OrthoDB" id="1349160at2"/>
<reference evidence="6 7" key="1">
    <citation type="submission" date="2016-10" db="EMBL/GenBank/DDBJ databases">
        <authorList>
            <person name="de Groot N.N."/>
        </authorList>
    </citation>
    <scope>NUCLEOTIDE SEQUENCE [LARGE SCALE GENOMIC DNA]</scope>
    <source>
        <strain evidence="6 7">CGMCC 1.10825</strain>
    </source>
</reference>
<organism evidence="6 7">
    <name type="scientific">Paenimyroides marinum</name>
    <dbReference type="NCBI Taxonomy" id="1159016"/>
    <lineage>
        <taxon>Bacteria</taxon>
        <taxon>Pseudomonadati</taxon>
        <taxon>Bacteroidota</taxon>
        <taxon>Flavobacteriia</taxon>
        <taxon>Flavobacteriales</taxon>
        <taxon>Flavobacteriaceae</taxon>
        <taxon>Paenimyroides</taxon>
    </lineage>
</organism>
<dbReference type="STRING" id="1159016.SAMN02927937_01542"/>
<sequence>MVQSKLSNTAYLYSLLILSFPILTAVIVRKFLTMFQDNWHWGLTVFLIFCGLVSLFIIIWGFFVEMNLRMATLKISDETIEIKQLLGFGTKHIFKINDIDGFAVRDFKQRGQYQEYCYLIKDKKAVGVFSSLYYKNYMEVRNEIQNRLKLLS</sequence>
<feature type="transmembrane region" description="Helical" evidence="5">
    <location>
        <begin position="38"/>
        <end position="64"/>
    </location>
</feature>
<proteinExistence type="predicted"/>
<dbReference type="RefSeq" id="WP_143037756.1">
    <property type="nucleotide sequence ID" value="NZ_FNXE01000019.1"/>
</dbReference>
<keyword evidence="2 5" id="KW-0812">Transmembrane</keyword>
<name>A0A1H6L905_9FLAO</name>
<evidence type="ECO:0000256" key="5">
    <source>
        <dbReference type="SAM" id="Phobius"/>
    </source>
</evidence>
<gene>
    <name evidence="6" type="ORF">SAMN02927937_01542</name>
</gene>
<keyword evidence="7" id="KW-1185">Reference proteome</keyword>
<evidence type="ECO:0000313" key="7">
    <source>
        <dbReference type="Proteomes" id="UP000199634"/>
    </source>
</evidence>
<dbReference type="Proteomes" id="UP000199634">
    <property type="component" value="Unassembled WGS sequence"/>
</dbReference>
<comment type="subcellular location">
    <subcellularLocation>
        <location evidence="1">Membrane</location>
        <topology evidence="1">Multi-pass membrane protein</topology>
    </subcellularLocation>
</comment>
<feature type="transmembrane region" description="Helical" evidence="5">
    <location>
        <begin position="12"/>
        <end position="32"/>
    </location>
</feature>